<organism evidence="2 3">
    <name type="scientific">Sporomusa ovata</name>
    <dbReference type="NCBI Taxonomy" id="2378"/>
    <lineage>
        <taxon>Bacteria</taxon>
        <taxon>Bacillati</taxon>
        <taxon>Bacillota</taxon>
        <taxon>Negativicutes</taxon>
        <taxon>Selenomonadales</taxon>
        <taxon>Sporomusaceae</taxon>
        <taxon>Sporomusa</taxon>
    </lineage>
</organism>
<protein>
    <submittedName>
        <fullName evidence="2">Uncharacterized protein</fullName>
    </submittedName>
</protein>
<dbReference type="EMBL" id="CTRP01000012">
    <property type="protein sequence ID" value="CQR73338.1"/>
    <property type="molecule type" value="Genomic_DNA"/>
</dbReference>
<reference evidence="3" key="1">
    <citation type="submission" date="2015-03" db="EMBL/GenBank/DDBJ databases">
        <authorList>
            <person name="Nijsse Bart"/>
        </authorList>
    </citation>
    <scope>NUCLEOTIDE SEQUENCE [LARGE SCALE GENOMIC DNA]</scope>
</reference>
<keyword evidence="1" id="KW-1133">Transmembrane helix</keyword>
<keyword evidence="3" id="KW-1185">Reference proteome</keyword>
<sequence>MTGKKETVTNGSDDEEMQTFEKVMAKNTKQELKEACMYVVVPAIVAFIICLLFEDNNDLDSPVNS</sequence>
<dbReference type="Proteomes" id="UP000049855">
    <property type="component" value="Unassembled WGS sequence"/>
</dbReference>
<keyword evidence="1" id="KW-0472">Membrane</keyword>
<keyword evidence="1" id="KW-0812">Transmembrane</keyword>
<accession>A0A0U1L0X6</accession>
<dbReference type="RefSeq" id="WP_021168123.1">
    <property type="nucleotide sequence ID" value="NZ_CTRP01000012.1"/>
</dbReference>
<evidence type="ECO:0000313" key="3">
    <source>
        <dbReference type="Proteomes" id="UP000049855"/>
    </source>
</evidence>
<feature type="transmembrane region" description="Helical" evidence="1">
    <location>
        <begin position="35"/>
        <end position="54"/>
    </location>
</feature>
<evidence type="ECO:0000313" key="2">
    <source>
        <dbReference type="EMBL" id="CQR73338.1"/>
    </source>
</evidence>
<proteinExistence type="predicted"/>
<name>A0A0U1L0X6_9FIRM</name>
<evidence type="ECO:0000256" key="1">
    <source>
        <dbReference type="SAM" id="Phobius"/>
    </source>
</evidence>
<dbReference type="AlphaFoldDB" id="A0A0U1L0X6"/>
<gene>
    <name evidence="2" type="ORF">SpAn4DRAFT_2570</name>
</gene>